<dbReference type="PANTHER" id="PTHR37507">
    <property type="entry name" value="SPORULATION PROTEIN YDCC"/>
    <property type="match status" value="1"/>
</dbReference>
<name>A0A5M3X1B1_9ACTN</name>
<dbReference type="PANTHER" id="PTHR37507:SF2">
    <property type="entry name" value="SPORULATION PROTEIN YDCC"/>
    <property type="match status" value="1"/>
</dbReference>
<proteinExistence type="predicted"/>
<dbReference type="AlphaFoldDB" id="A0A5M3X1B1"/>
<evidence type="ECO:0000313" key="2">
    <source>
        <dbReference type="Proteomes" id="UP000331127"/>
    </source>
</evidence>
<dbReference type="InterPro" id="IPR029046">
    <property type="entry name" value="LolA/LolB/LppX"/>
</dbReference>
<dbReference type="SUPFAM" id="SSF89392">
    <property type="entry name" value="Prokaryotic lipoproteins and lipoprotein localization factors"/>
    <property type="match status" value="1"/>
</dbReference>
<protein>
    <submittedName>
        <fullName evidence="1">Membrane protein</fullName>
    </submittedName>
</protein>
<gene>
    <name evidence="1" type="ORF">Amac_075160</name>
</gene>
<sequence>MPKRARAVRWGVPVAAIAVVAGAVGAGPVIAAVQGDPVLPELTAQQLLADVGTRWQSGKLPPMSGTIIETASLGVPGLSSLAGEANTPLGLLAGSHQVKIWYGSESQVRIALPGHMSEHDLIVNGSQTWWWDSAANTATRIKTPVAPAAPTLPPSVITPQQAAEQALAAADGDTAISVGNDATVAGRAAYELVITPTTPASLIKDIRVAIDGETLIPLRVQVYAKGAAEPAFEVGFDSVTFSRPAPENFAFTPPPGAKVEEGELPALSEKTAARIDHTAGEQAKVIGSGWSTVVVMPLPEGGLTEGALTEGALTEGGLTGGEGERGMGAGAQLSAVVDGVFKAATPVSGTWGSGRLIKTKLVSVLLTDDGRVVAGAVTPEVLYEAAGRK</sequence>
<comment type="caution">
    <text evidence="1">The sequence shown here is derived from an EMBL/GenBank/DDBJ whole genome shotgun (WGS) entry which is preliminary data.</text>
</comment>
<organism evidence="1 2">
    <name type="scientific">Acrocarpospora macrocephala</name>
    <dbReference type="NCBI Taxonomy" id="150177"/>
    <lineage>
        <taxon>Bacteria</taxon>
        <taxon>Bacillati</taxon>
        <taxon>Actinomycetota</taxon>
        <taxon>Actinomycetes</taxon>
        <taxon>Streptosporangiales</taxon>
        <taxon>Streptosporangiaceae</taxon>
        <taxon>Acrocarpospora</taxon>
    </lineage>
</organism>
<dbReference type="OrthoDB" id="4822274at2"/>
<dbReference type="Gene3D" id="2.50.20.10">
    <property type="entry name" value="Lipoprotein localisation LolA/LolB/LppX"/>
    <property type="match status" value="1"/>
</dbReference>
<dbReference type="InterPro" id="IPR052944">
    <property type="entry name" value="Sporulation_related"/>
</dbReference>
<dbReference type="EMBL" id="BLAE01000052">
    <property type="protein sequence ID" value="GES13919.1"/>
    <property type="molecule type" value="Genomic_DNA"/>
</dbReference>
<dbReference type="RefSeq" id="WP_155359137.1">
    <property type="nucleotide sequence ID" value="NZ_BAAAHL010000054.1"/>
</dbReference>
<dbReference type="Proteomes" id="UP000331127">
    <property type="component" value="Unassembled WGS sequence"/>
</dbReference>
<reference evidence="1 2" key="1">
    <citation type="submission" date="2019-10" db="EMBL/GenBank/DDBJ databases">
        <title>Whole genome shotgun sequence of Acrocarpospora macrocephala NBRC 16266.</title>
        <authorList>
            <person name="Ichikawa N."/>
            <person name="Kimura A."/>
            <person name="Kitahashi Y."/>
            <person name="Komaki H."/>
            <person name="Oguchi A."/>
        </authorList>
    </citation>
    <scope>NUCLEOTIDE SEQUENCE [LARGE SCALE GENOMIC DNA]</scope>
    <source>
        <strain evidence="1 2">NBRC 16266</strain>
    </source>
</reference>
<keyword evidence="2" id="KW-1185">Reference proteome</keyword>
<accession>A0A5M3X1B1</accession>
<evidence type="ECO:0000313" key="1">
    <source>
        <dbReference type="EMBL" id="GES13919.1"/>
    </source>
</evidence>